<proteinExistence type="predicted"/>
<feature type="non-terminal residue" evidence="1">
    <location>
        <position position="40"/>
    </location>
</feature>
<evidence type="ECO:0000313" key="2">
    <source>
        <dbReference type="Proteomes" id="UP000789920"/>
    </source>
</evidence>
<accession>A0ACA9MPJ2</accession>
<name>A0ACA9MPJ2_9GLOM</name>
<evidence type="ECO:0000313" key="1">
    <source>
        <dbReference type="EMBL" id="CAG8605875.1"/>
    </source>
</evidence>
<protein>
    <submittedName>
        <fullName evidence="1">5129_t:CDS:1</fullName>
    </submittedName>
</protein>
<gene>
    <name evidence="1" type="ORF">RPERSI_LOCUS6105</name>
</gene>
<sequence>MEFTQEKTSSITLGVSTQEDTLASTQFKTDQGIKNVVFGS</sequence>
<keyword evidence="2" id="KW-1185">Reference proteome</keyword>
<organism evidence="1 2">
    <name type="scientific">Racocetra persica</name>
    <dbReference type="NCBI Taxonomy" id="160502"/>
    <lineage>
        <taxon>Eukaryota</taxon>
        <taxon>Fungi</taxon>
        <taxon>Fungi incertae sedis</taxon>
        <taxon>Mucoromycota</taxon>
        <taxon>Glomeromycotina</taxon>
        <taxon>Glomeromycetes</taxon>
        <taxon>Diversisporales</taxon>
        <taxon>Gigasporaceae</taxon>
        <taxon>Racocetra</taxon>
    </lineage>
</organism>
<comment type="caution">
    <text evidence="1">The sequence shown here is derived from an EMBL/GenBank/DDBJ whole genome shotgun (WGS) entry which is preliminary data.</text>
</comment>
<reference evidence="1" key="1">
    <citation type="submission" date="2021-06" db="EMBL/GenBank/DDBJ databases">
        <authorList>
            <person name="Kallberg Y."/>
            <person name="Tangrot J."/>
            <person name="Rosling A."/>
        </authorList>
    </citation>
    <scope>NUCLEOTIDE SEQUENCE</scope>
    <source>
        <strain evidence="1">MA461A</strain>
    </source>
</reference>
<dbReference type="EMBL" id="CAJVQC010009527">
    <property type="protein sequence ID" value="CAG8605875.1"/>
    <property type="molecule type" value="Genomic_DNA"/>
</dbReference>
<dbReference type="Proteomes" id="UP000789920">
    <property type="component" value="Unassembled WGS sequence"/>
</dbReference>